<dbReference type="InterPro" id="IPR033911">
    <property type="entry name" value="MetRS_core"/>
</dbReference>
<keyword evidence="2 9" id="KW-0436">Ligase</keyword>
<dbReference type="PANTHER" id="PTHR45765">
    <property type="entry name" value="METHIONINE--TRNA LIGASE"/>
    <property type="match status" value="1"/>
</dbReference>
<evidence type="ECO:0000256" key="7">
    <source>
        <dbReference type="ARBA" id="ARBA00030904"/>
    </source>
</evidence>
<feature type="non-terminal residue" evidence="11">
    <location>
        <position position="1"/>
    </location>
</feature>
<dbReference type="Gene3D" id="2.170.220.10">
    <property type="match status" value="1"/>
</dbReference>
<evidence type="ECO:0000313" key="11">
    <source>
        <dbReference type="EMBL" id="CAG8712173.1"/>
    </source>
</evidence>
<keyword evidence="4 9" id="KW-0067">ATP-binding</keyword>
<dbReference type="Gene3D" id="3.40.50.620">
    <property type="entry name" value="HUPs"/>
    <property type="match status" value="1"/>
</dbReference>
<evidence type="ECO:0000256" key="9">
    <source>
        <dbReference type="RuleBase" id="RU363039"/>
    </source>
</evidence>
<dbReference type="PANTHER" id="PTHR45765:SF1">
    <property type="entry name" value="METHIONINE--TRNA LIGASE, CYTOPLASMIC"/>
    <property type="match status" value="1"/>
</dbReference>
<dbReference type="InterPro" id="IPR001412">
    <property type="entry name" value="aa-tRNA-synth_I_CS"/>
</dbReference>
<gene>
    <name evidence="11" type="ORF">AMORRO_LOCUS12757</name>
</gene>
<comment type="catalytic activity">
    <reaction evidence="8">
        <text>tRNA(Met) + L-methionine + ATP = L-methionyl-tRNA(Met) + AMP + diphosphate</text>
        <dbReference type="Rhea" id="RHEA:13481"/>
        <dbReference type="Rhea" id="RHEA-COMP:9667"/>
        <dbReference type="Rhea" id="RHEA-COMP:9698"/>
        <dbReference type="ChEBI" id="CHEBI:30616"/>
        <dbReference type="ChEBI" id="CHEBI:33019"/>
        <dbReference type="ChEBI" id="CHEBI:57844"/>
        <dbReference type="ChEBI" id="CHEBI:78442"/>
        <dbReference type="ChEBI" id="CHEBI:78530"/>
        <dbReference type="ChEBI" id="CHEBI:456215"/>
        <dbReference type="EC" id="6.1.1.10"/>
    </reaction>
</comment>
<keyword evidence="5 9" id="KW-0648">Protein biosynthesis</keyword>
<protein>
    <recommendedName>
        <fullName evidence="7">Methionyl-tRNA synthetase</fullName>
    </recommendedName>
</protein>
<accession>A0A9N9HXV2</accession>
<dbReference type="Pfam" id="PF09334">
    <property type="entry name" value="tRNA-synt_1g"/>
    <property type="match status" value="2"/>
</dbReference>
<dbReference type="Proteomes" id="UP000789342">
    <property type="component" value="Unassembled WGS sequence"/>
</dbReference>
<keyword evidence="12" id="KW-1185">Reference proteome</keyword>
<name>A0A9N9HXV2_9GLOM</name>
<evidence type="ECO:0000256" key="2">
    <source>
        <dbReference type="ARBA" id="ARBA00022598"/>
    </source>
</evidence>
<dbReference type="PROSITE" id="PS00178">
    <property type="entry name" value="AA_TRNA_LIGASE_I"/>
    <property type="match status" value="1"/>
</dbReference>
<evidence type="ECO:0000313" key="12">
    <source>
        <dbReference type="Proteomes" id="UP000789342"/>
    </source>
</evidence>
<feature type="domain" description="Methionyl/Leucyl tRNA synthetase" evidence="10">
    <location>
        <begin position="212"/>
        <end position="290"/>
    </location>
</feature>
<comment type="similarity">
    <text evidence="1 9">Belongs to the class-I aminoacyl-tRNA synthetase family.</text>
</comment>
<dbReference type="GO" id="GO:0004825">
    <property type="term" value="F:methionine-tRNA ligase activity"/>
    <property type="evidence" value="ECO:0007669"/>
    <property type="project" value="UniProtKB-EC"/>
</dbReference>
<feature type="domain" description="Methionyl/Leucyl tRNA synthetase" evidence="10">
    <location>
        <begin position="43"/>
        <end position="187"/>
    </location>
</feature>
<dbReference type="GO" id="GO:0006431">
    <property type="term" value="P:methionyl-tRNA aminoacylation"/>
    <property type="evidence" value="ECO:0007669"/>
    <property type="project" value="InterPro"/>
</dbReference>
<evidence type="ECO:0000256" key="3">
    <source>
        <dbReference type="ARBA" id="ARBA00022741"/>
    </source>
</evidence>
<dbReference type="PRINTS" id="PR01041">
    <property type="entry name" value="TRNASYNTHMET"/>
</dbReference>
<dbReference type="InterPro" id="IPR015413">
    <property type="entry name" value="Methionyl/Leucyl_tRNA_Synth"/>
</dbReference>
<sequence length="290" mass="32740">TGPKSPRMANPSLDPKVRKVNPNVALVLEKDGIKLPIPGERNILITSSLPYVNNIPHLGNIIGSVLSADIFARYARARNYNTLYICGTDEYGTATETKAIEEGITCQELCDKYYAIHTQVYKWFDIGFDYFGRTTTPQQTEIAQDIFLKLLKNGYLSEDTMVQLFCERCQRFLADRYVEGTCPKCGYVVCVIPIFALLKQINEKFSKVISSLQDARGDQCDSCGNLLNATELINPRCKTDNDAPITRESKHMFLDLASLQKKVEEWIEKSSIEGKWSANGKNITKSWLKE</sequence>
<dbReference type="SUPFAM" id="SSF52374">
    <property type="entry name" value="Nucleotidylyl transferase"/>
    <property type="match status" value="1"/>
</dbReference>
<dbReference type="GO" id="GO:0005524">
    <property type="term" value="F:ATP binding"/>
    <property type="evidence" value="ECO:0007669"/>
    <property type="project" value="UniProtKB-KW"/>
</dbReference>
<evidence type="ECO:0000256" key="5">
    <source>
        <dbReference type="ARBA" id="ARBA00022917"/>
    </source>
</evidence>
<proteinExistence type="inferred from homology"/>
<dbReference type="OrthoDB" id="2431222at2759"/>
<evidence type="ECO:0000256" key="8">
    <source>
        <dbReference type="ARBA" id="ARBA00047364"/>
    </source>
</evidence>
<feature type="non-terminal residue" evidence="11">
    <location>
        <position position="290"/>
    </location>
</feature>
<keyword evidence="3 9" id="KW-0547">Nucleotide-binding</keyword>
<dbReference type="SUPFAM" id="SSF57770">
    <property type="entry name" value="Methionyl-tRNA synthetase (MetRS), Zn-domain"/>
    <property type="match status" value="1"/>
</dbReference>
<dbReference type="GO" id="GO:0017101">
    <property type="term" value="C:aminoacyl-tRNA synthetase multienzyme complex"/>
    <property type="evidence" value="ECO:0007669"/>
    <property type="project" value="TreeGrafter"/>
</dbReference>
<dbReference type="AlphaFoldDB" id="A0A9N9HXV2"/>
<evidence type="ECO:0000259" key="10">
    <source>
        <dbReference type="Pfam" id="PF09334"/>
    </source>
</evidence>
<keyword evidence="6 9" id="KW-0030">Aminoacyl-tRNA synthetase</keyword>
<dbReference type="EMBL" id="CAJVPV010019746">
    <property type="protein sequence ID" value="CAG8712173.1"/>
    <property type="molecule type" value="Genomic_DNA"/>
</dbReference>
<organism evidence="11 12">
    <name type="scientific">Acaulospora morrowiae</name>
    <dbReference type="NCBI Taxonomy" id="94023"/>
    <lineage>
        <taxon>Eukaryota</taxon>
        <taxon>Fungi</taxon>
        <taxon>Fungi incertae sedis</taxon>
        <taxon>Mucoromycota</taxon>
        <taxon>Glomeromycotina</taxon>
        <taxon>Glomeromycetes</taxon>
        <taxon>Diversisporales</taxon>
        <taxon>Acaulosporaceae</taxon>
        <taxon>Acaulospora</taxon>
    </lineage>
</organism>
<evidence type="ECO:0000256" key="1">
    <source>
        <dbReference type="ARBA" id="ARBA00005594"/>
    </source>
</evidence>
<dbReference type="InterPro" id="IPR014729">
    <property type="entry name" value="Rossmann-like_a/b/a_fold"/>
</dbReference>
<dbReference type="InterPro" id="IPR029038">
    <property type="entry name" value="MetRS_Zn"/>
</dbReference>
<evidence type="ECO:0000256" key="4">
    <source>
        <dbReference type="ARBA" id="ARBA00022840"/>
    </source>
</evidence>
<reference evidence="11" key="1">
    <citation type="submission" date="2021-06" db="EMBL/GenBank/DDBJ databases">
        <authorList>
            <person name="Kallberg Y."/>
            <person name="Tangrot J."/>
            <person name="Rosling A."/>
        </authorList>
    </citation>
    <scope>NUCLEOTIDE SEQUENCE</scope>
    <source>
        <strain evidence="11">CL551</strain>
    </source>
</reference>
<evidence type="ECO:0000256" key="6">
    <source>
        <dbReference type="ARBA" id="ARBA00023146"/>
    </source>
</evidence>
<dbReference type="GO" id="GO:0005829">
    <property type="term" value="C:cytosol"/>
    <property type="evidence" value="ECO:0007669"/>
    <property type="project" value="TreeGrafter"/>
</dbReference>
<dbReference type="Gene3D" id="2.20.28.20">
    <property type="entry name" value="Methionyl-tRNA synthetase, Zn-domain"/>
    <property type="match status" value="1"/>
</dbReference>
<comment type="caution">
    <text evidence="11">The sequence shown here is derived from an EMBL/GenBank/DDBJ whole genome shotgun (WGS) entry which is preliminary data.</text>
</comment>
<dbReference type="InterPro" id="IPR023458">
    <property type="entry name" value="Met-tRNA_ligase_1"/>
</dbReference>